<sequence>MVSPGVHQFTKEAIRHLADAHNAIIEACVFQTHWSNVCCRDEPGRTTKLLPKFVGPYPVTGVVDGKSVYKLGLPTELTKQGIYNNFHASLLRPHYPNDDDMFPSRSMVEPYDFSEPVNVEWVVDNIIGHQWDG</sequence>
<dbReference type="Proteomes" id="UP000053593">
    <property type="component" value="Unassembled WGS sequence"/>
</dbReference>
<dbReference type="AlphaFoldDB" id="A0A0D0C7I2"/>
<evidence type="ECO:0000259" key="1">
    <source>
        <dbReference type="Pfam" id="PF24626"/>
    </source>
</evidence>
<dbReference type="InterPro" id="IPR056924">
    <property type="entry name" value="SH3_Tf2-1"/>
</dbReference>
<dbReference type="EMBL" id="KN834887">
    <property type="protein sequence ID" value="KIK50728.1"/>
    <property type="molecule type" value="Genomic_DNA"/>
</dbReference>
<gene>
    <name evidence="2" type="ORF">GYMLUDRAFT_182363</name>
</gene>
<protein>
    <recommendedName>
        <fullName evidence="1">Tf2-1-like SH3-like domain-containing protein</fullName>
    </recommendedName>
</protein>
<reference evidence="2 3" key="1">
    <citation type="submission" date="2014-04" db="EMBL/GenBank/DDBJ databases">
        <title>Evolutionary Origins and Diversification of the Mycorrhizal Mutualists.</title>
        <authorList>
            <consortium name="DOE Joint Genome Institute"/>
            <consortium name="Mycorrhizal Genomics Consortium"/>
            <person name="Kohler A."/>
            <person name="Kuo A."/>
            <person name="Nagy L.G."/>
            <person name="Floudas D."/>
            <person name="Copeland A."/>
            <person name="Barry K.W."/>
            <person name="Cichocki N."/>
            <person name="Veneault-Fourrey C."/>
            <person name="LaButti K."/>
            <person name="Lindquist E.A."/>
            <person name="Lipzen A."/>
            <person name="Lundell T."/>
            <person name="Morin E."/>
            <person name="Murat C."/>
            <person name="Riley R."/>
            <person name="Ohm R."/>
            <person name="Sun H."/>
            <person name="Tunlid A."/>
            <person name="Henrissat B."/>
            <person name="Grigoriev I.V."/>
            <person name="Hibbett D.S."/>
            <person name="Martin F."/>
        </authorList>
    </citation>
    <scope>NUCLEOTIDE SEQUENCE [LARGE SCALE GENOMIC DNA]</scope>
    <source>
        <strain evidence="2 3">FD-317 M1</strain>
    </source>
</reference>
<accession>A0A0D0C7I2</accession>
<organism evidence="2 3">
    <name type="scientific">Collybiopsis luxurians FD-317 M1</name>
    <dbReference type="NCBI Taxonomy" id="944289"/>
    <lineage>
        <taxon>Eukaryota</taxon>
        <taxon>Fungi</taxon>
        <taxon>Dikarya</taxon>
        <taxon>Basidiomycota</taxon>
        <taxon>Agaricomycotina</taxon>
        <taxon>Agaricomycetes</taxon>
        <taxon>Agaricomycetidae</taxon>
        <taxon>Agaricales</taxon>
        <taxon>Marasmiineae</taxon>
        <taxon>Omphalotaceae</taxon>
        <taxon>Collybiopsis</taxon>
        <taxon>Collybiopsis luxurians</taxon>
    </lineage>
</organism>
<feature type="domain" description="Tf2-1-like SH3-like" evidence="1">
    <location>
        <begin position="44"/>
        <end position="94"/>
    </location>
</feature>
<evidence type="ECO:0000313" key="2">
    <source>
        <dbReference type="EMBL" id="KIK50728.1"/>
    </source>
</evidence>
<evidence type="ECO:0000313" key="3">
    <source>
        <dbReference type="Proteomes" id="UP000053593"/>
    </source>
</evidence>
<proteinExistence type="predicted"/>
<dbReference type="HOGENOM" id="CLU_154053_0_0_1"/>
<dbReference type="OrthoDB" id="3158924at2759"/>
<dbReference type="Pfam" id="PF24626">
    <property type="entry name" value="SH3_Tf2-1"/>
    <property type="match status" value="1"/>
</dbReference>
<name>A0A0D0C7I2_9AGAR</name>
<keyword evidence="3" id="KW-1185">Reference proteome</keyword>